<organism evidence="1 2">
    <name type="scientific">Lentinula aff. lateritia</name>
    <dbReference type="NCBI Taxonomy" id="2804960"/>
    <lineage>
        <taxon>Eukaryota</taxon>
        <taxon>Fungi</taxon>
        <taxon>Dikarya</taxon>
        <taxon>Basidiomycota</taxon>
        <taxon>Agaricomycotina</taxon>
        <taxon>Agaricomycetes</taxon>
        <taxon>Agaricomycetidae</taxon>
        <taxon>Agaricales</taxon>
        <taxon>Marasmiineae</taxon>
        <taxon>Omphalotaceae</taxon>
        <taxon>Lentinula</taxon>
    </lineage>
</organism>
<proteinExistence type="predicted"/>
<evidence type="ECO:0000313" key="2">
    <source>
        <dbReference type="Proteomes" id="UP001163835"/>
    </source>
</evidence>
<name>A0ACC1TIL2_9AGAR</name>
<evidence type="ECO:0000313" key="1">
    <source>
        <dbReference type="EMBL" id="KAJ3804458.1"/>
    </source>
</evidence>
<keyword evidence="2" id="KW-1185">Reference proteome</keyword>
<comment type="caution">
    <text evidence="1">The sequence shown here is derived from an EMBL/GenBank/DDBJ whole genome shotgun (WGS) entry which is preliminary data.</text>
</comment>
<accession>A0ACC1TIL2</accession>
<protein>
    <submittedName>
        <fullName evidence="1">Uncharacterized protein</fullName>
    </submittedName>
</protein>
<gene>
    <name evidence="1" type="ORF">F5876DRAFT_53362</name>
</gene>
<dbReference type="EMBL" id="MU795991">
    <property type="protein sequence ID" value="KAJ3804458.1"/>
    <property type="molecule type" value="Genomic_DNA"/>
</dbReference>
<reference evidence="1" key="1">
    <citation type="submission" date="2022-09" db="EMBL/GenBank/DDBJ databases">
        <title>A Global Phylogenomic Analysis of the Shiitake Genus Lentinula.</title>
        <authorList>
            <consortium name="DOE Joint Genome Institute"/>
            <person name="Sierra-Patev S."/>
            <person name="Min B."/>
            <person name="Naranjo-Ortiz M."/>
            <person name="Looney B."/>
            <person name="Konkel Z."/>
            <person name="Slot J.C."/>
            <person name="Sakamoto Y."/>
            <person name="Steenwyk J.L."/>
            <person name="Rokas A."/>
            <person name="Carro J."/>
            <person name="Camarero S."/>
            <person name="Ferreira P."/>
            <person name="Molpeceres G."/>
            <person name="Ruiz-Duenas F.J."/>
            <person name="Serrano A."/>
            <person name="Henrissat B."/>
            <person name="Drula E."/>
            <person name="Hughes K.W."/>
            <person name="Mata J.L."/>
            <person name="Ishikawa N.K."/>
            <person name="Vargas-Isla R."/>
            <person name="Ushijima S."/>
            <person name="Smith C.A."/>
            <person name="Ahrendt S."/>
            <person name="Andreopoulos W."/>
            <person name="He G."/>
            <person name="Labutti K."/>
            <person name="Lipzen A."/>
            <person name="Ng V."/>
            <person name="Riley R."/>
            <person name="Sandor L."/>
            <person name="Barry K."/>
            <person name="Martinez A.T."/>
            <person name="Xiao Y."/>
            <person name="Gibbons J.G."/>
            <person name="Terashima K."/>
            <person name="Grigoriev I.V."/>
            <person name="Hibbett D.S."/>
        </authorList>
    </citation>
    <scope>NUCLEOTIDE SEQUENCE</scope>
    <source>
        <strain evidence="1">TMI1499</strain>
    </source>
</reference>
<dbReference type="Proteomes" id="UP001163835">
    <property type="component" value="Unassembled WGS sequence"/>
</dbReference>
<sequence>MYTLHRPSQFIGFDRLQHFSPPNQTSFLNFPILVAQIDHLEPYKIYPDDSRRYTSGIGTISPDDKQISTVVQFLAIDYAMEICELHLRINPTSSTLVMAPSPMYPVLTIHRLDTTIHLDSKQLSFSNRPSLGPKLVDLRVNYTSGIDWSRKFPCAMHELQTFQLGCSQSEFDDPHSCNVQWWQDKKTITTCECLCTCNGGFRLLTFSALYMTQHYKKPVSKR</sequence>